<dbReference type="AlphaFoldDB" id="A0A136IV31"/>
<evidence type="ECO:0000313" key="2">
    <source>
        <dbReference type="EMBL" id="KXJ88777.1"/>
    </source>
</evidence>
<keyword evidence="1" id="KW-0732">Signal</keyword>
<reference evidence="3" key="1">
    <citation type="submission" date="2016-02" db="EMBL/GenBank/DDBJ databases">
        <title>Draft genome sequence of Microdochium bolleyi, a fungal endophyte of beachgrass.</title>
        <authorList>
            <consortium name="DOE Joint Genome Institute"/>
            <person name="David A.S."/>
            <person name="May G."/>
            <person name="Haridas S."/>
            <person name="Lim J."/>
            <person name="Wang M."/>
            <person name="Labutti K."/>
            <person name="Lipzen A."/>
            <person name="Barry K."/>
            <person name="Grigoriev I.V."/>
        </authorList>
    </citation>
    <scope>NUCLEOTIDE SEQUENCE [LARGE SCALE GENOMIC DNA]</scope>
    <source>
        <strain evidence="3">J235TASD1</strain>
    </source>
</reference>
<dbReference type="Proteomes" id="UP000070501">
    <property type="component" value="Unassembled WGS sequence"/>
</dbReference>
<dbReference type="InParanoid" id="A0A136IV31"/>
<protein>
    <recommendedName>
        <fullName evidence="4">Secreted protein</fullName>
    </recommendedName>
</protein>
<keyword evidence="3" id="KW-1185">Reference proteome</keyword>
<feature type="signal peptide" evidence="1">
    <location>
        <begin position="1"/>
        <end position="24"/>
    </location>
</feature>
<feature type="chain" id="PRO_5007293192" description="Secreted protein" evidence="1">
    <location>
        <begin position="25"/>
        <end position="74"/>
    </location>
</feature>
<sequence>MCKWSWCSWLTRALAWSAAHQCLGDGDGDSAGESASPLPTFVCDGLLLTAMDGGMAIRRLSGIRIRATLVASGR</sequence>
<dbReference type="EMBL" id="KQ964257">
    <property type="protein sequence ID" value="KXJ88777.1"/>
    <property type="molecule type" value="Genomic_DNA"/>
</dbReference>
<gene>
    <name evidence="2" type="ORF">Micbo1qcDRAFT_15986</name>
</gene>
<evidence type="ECO:0008006" key="4">
    <source>
        <dbReference type="Google" id="ProtNLM"/>
    </source>
</evidence>
<proteinExistence type="predicted"/>
<evidence type="ECO:0000256" key="1">
    <source>
        <dbReference type="SAM" id="SignalP"/>
    </source>
</evidence>
<accession>A0A136IV31</accession>
<name>A0A136IV31_9PEZI</name>
<organism evidence="2 3">
    <name type="scientific">Microdochium bolleyi</name>
    <dbReference type="NCBI Taxonomy" id="196109"/>
    <lineage>
        <taxon>Eukaryota</taxon>
        <taxon>Fungi</taxon>
        <taxon>Dikarya</taxon>
        <taxon>Ascomycota</taxon>
        <taxon>Pezizomycotina</taxon>
        <taxon>Sordariomycetes</taxon>
        <taxon>Xylariomycetidae</taxon>
        <taxon>Xylariales</taxon>
        <taxon>Microdochiaceae</taxon>
        <taxon>Microdochium</taxon>
    </lineage>
</organism>
<evidence type="ECO:0000313" key="3">
    <source>
        <dbReference type="Proteomes" id="UP000070501"/>
    </source>
</evidence>